<accession>A0A2I2G6V2</accession>
<feature type="compositionally biased region" description="Basic residues" evidence="1">
    <location>
        <begin position="138"/>
        <end position="147"/>
    </location>
</feature>
<protein>
    <submittedName>
        <fullName evidence="2">Uncharacterized protein</fullName>
    </submittedName>
</protein>
<dbReference type="AlphaFoldDB" id="A0A2I2G6V2"/>
<name>A0A2I2G6V2_9EURO</name>
<comment type="caution">
    <text evidence="2">The sequence shown here is derived from an EMBL/GenBank/DDBJ whole genome shotgun (WGS) entry which is preliminary data.</text>
</comment>
<feature type="compositionally biased region" description="Polar residues" evidence="1">
    <location>
        <begin position="44"/>
        <end position="55"/>
    </location>
</feature>
<keyword evidence="3" id="KW-1185">Reference proteome</keyword>
<evidence type="ECO:0000256" key="1">
    <source>
        <dbReference type="SAM" id="MobiDB-lite"/>
    </source>
</evidence>
<dbReference type="RefSeq" id="XP_024703904.1">
    <property type="nucleotide sequence ID" value="XM_024842596.1"/>
</dbReference>
<evidence type="ECO:0000313" key="2">
    <source>
        <dbReference type="EMBL" id="PLB48602.1"/>
    </source>
</evidence>
<feature type="compositionally biased region" description="Basic and acidic residues" evidence="1">
    <location>
        <begin position="127"/>
        <end position="137"/>
    </location>
</feature>
<dbReference type="VEuPathDB" id="FungiDB:P170DRAFT_165870"/>
<evidence type="ECO:0000313" key="3">
    <source>
        <dbReference type="Proteomes" id="UP000234275"/>
    </source>
</evidence>
<feature type="region of interest" description="Disordered" evidence="1">
    <location>
        <begin position="1"/>
        <end position="72"/>
    </location>
</feature>
<proteinExistence type="predicted"/>
<dbReference type="GeneID" id="36550294"/>
<gene>
    <name evidence="2" type="ORF">P170DRAFT_165870</name>
</gene>
<feature type="region of interest" description="Disordered" evidence="1">
    <location>
        <begin position="127"/>
        <end position="162"/>
    </location>
</feature>
<reference evidence="2 3" key="1">
    <citation type="submission" date="2016-12" db="EMBL/GenBank/DDBJ databases">
        <title>The genomes of Aspergillus section Nigri reveals drivers in fungal speciation.</title>
        <authorList>
            <consortium name="DOE Joint Genome Institute"/>
            <person name="Vesth T.C."/>
            <person name="Nybo J."/>
            <person name="Theobald S."/>
            <person name="Brandl J."/>
            <person name="Frisvad J.C."/>
            <person name="Nielsen K.F."/>
            <person name="Lyhne E.K."/>
            <person name="Kogle M.E."/>
            <person name="Kuo A."/>
            <person name="Riley R."/>
            <person name="Clum A."/>
            <person name="Nolan M."/>
            <person name="Lipzen A."/>
            <person name="Salamov A."/>
            <person name="Henrissat B."/>
            <person name="Wiebenga A."/>
            <person name="De Vries R.P."/>
            <person name="Grigoriev I.V."/>
            <person name="Mortensen U.H."/>
            <person name="Andersen M.R."/>
            <person name="Baker S.E."/>
        </authorList>
    </citation>
    <scope>NUCLEOTIDE SEQUENCE [LARGE SCALE GENOMIC DNA]</scope>
    <source>
        <strain evidence="2 3">IBT 23096</strain>
    </source>
</reference>
<organism evidence="2 3">
    <name type="scientific">Aspergillus steynii IBT 23096</name>
    <dbReference type="NCBI Taxonomy" id="1392250"/>
    <lineage>
        <taxon>Eukaryota</taxon>
        <taxon>Fungi</taxon>
        <taxon>Dikarya</taxon>
        <taxon>Ascomycota</taxon>
        <taxon>Pezizomycotina</taxon>
        <taxon>Eurotiomycetes</taxon>
        <taxon>Eurotiomycetidae</taxon>
        <taxon>Eurotiales</taxon>
        <taxon>Aspergillaceae</taxon>
        <taxon>Aspergillus</taxon>
        <taxon>Aspergillus subgen. Circumdati</taxon>
    </lineage>
</organism>
<dbReference type="Proteomes" id="UP000234275">
    <property type="component" value="Unassembled WGS sequence"/>
</dbReference>
<dbReference type="EMBL" id="MSFO01000004">
    <property type="protein sequence ID" value="PLB48602.1"/>
    <property type="molecule type" value="Genomic_DNA"/>
</dbReference>
<sequence length="162" mass="17891">MDSPRRPRRMDPGRVIGGSALNQTWSSEDNPETLGSAVADQPKSRQPVTSWTGQSAGKDRQAAGTSVATPLSPVALRIERPRRFPTMRATLMSCWPLRALRWPAAAGAFHGLKLPGMTVRPDRMARTLSEGERESDRKRKANKHCGARMKDGKSKTCLISRR</sequence>